<dbReference type="Proteomes" id="UP000037510">
    <property type="component" value="Unassembled WGS sequence"/>
</dbReference>
<feature type="non-terminal residue" evidence="1">
    <location>
        <position position="777"/>
    </location>
</feature>
<dbReference type="InterPro" id="IPR005312">
    <property type="entry name" value="DUF1759"/>
</dbReference>
<dbReference type="Pfam" id="PF03564">
    <property type="entry name" value="DUF1759"/>
    <property type="match status" value="1"/>
</dbReference>
<gene>
    <name evidence="1" type="ORF">OBRU01_10318</name>
</gene>
<dbReference type="InterPro" id="IPR001969">
    <property type="entry name" value="Aspartic_peptidase_AS"/>
</dbReference>
<dbReference type="GO" id="GO:0004190">
    <property type="term" value="F:aspartic-type endopeptidase activity"/>
    <property type="evidence" value="ECO:0007669"/>
    <property type="project" value="InterPro"/>
</dbReference>
<dbReference type="EMBL" id="JTDY01001504">
    <property type="protein sequence ID" value="KOB73710.1"/>
    <property type="molecule type" value="Genomic_DNA"/>
</dbReference>
<dbReference type="PANTHER" id="PTHR47331">
    <property type="entry name" value="PHD-TYPE DOMAIN-CONTAINING PROTEIN"/>
    <property type="match status" value="1"/>
</dbReference>
<proteinExistence type="predicted"/>
<dbReference type="PANTHER" id="PTHR47331:SF5">
    <property type="entry name" value="RIBONUCLEASE H"/>
    <property type="match status" value="1"/>
</dbReference>
<dbReference type="AlphaFoldDB" id="A0A0L7LE91"/>
<comment type="caution">
    <text evidence="1">The sequence shown here is derived from an EMBL/GenBank/DDBJ whole genome shotgun (WGS) entry which is preliminary data.</text>
</comment>
<dbReference type="STRING" id="104452.A0A0L7LE91"/>
<reference evidence="1 2" key="1">
    <citation type="journal article" date="2015" name="Genome Biol. Evol.">
        <title>The genome of winter moth (Operophtera brumata) provides a genomic perspective on sexual dimorphism and phenology.</title>
        <authorList>
            <person name="Derks M.F."/>
            <person name="Smit S."/>
            <person name="Salis L."/>
            <person name="Schijlen E."/>
            <person name="Bossers A."/>
            <person name="Mateman C."/>
            <person name="Pijl A.S."/>
            <person name="de Ridder D."/>
            <person name="Groenen M.A."/>
            <person name="Visser M.E."/>
            <person name="Megens H.J."/>
        </authorList>
    </citation>
    <scope>NUCLEOTIDE SEQUENCE [LARGE SCALE GENOMIC DNA]</scope>
    <source>
        <strain evidence="1">WM2013NL</strain>
        <tissue evidence="1">Head and thorax</tissue>
    </source>
</reference>
<name>A0A0L7LE91_OPEBR</name>
<evidence type="ECO:0000313" key="1">
    <source>
        <dbReference type="EMBL" id="KOB73710.1"/>
    </source>
</evidence>
<protein>
    <submittedName>
        <fullName evidence="1">Uncharacterized protein</fullName>
    </submittedName>
</protein>
<keyword evidence="2" id="KW-1185">Reference proteome</keyword>
<accession>A0A0L7LE91</accession>
<dbReference type="PROSITE" id="PS00141">
    <property type="entry name" value="ASP_PROTEASE"/>
    <property type="match status" value="1"/>
</dbReference>
<sequence>MAHAAKGGDDPTNIKRLKMNIGQFKGRMSRAAKFANEQEQQVLFDPEGLRIRMEELYTGLQNYKECILDLMLATGDEEYEDGEIEERYFEVMARLKSVLKKAEASTPSEDCREPVVARQHNKLPQLDIPSFDGKDITEYTAFINIFRAVVDKEESLKPVQKLFYLRKYLKCDPLLLIDGLPLVSESYVQALDLLEKRYDNKCLLITHHVNALLDYQPISKGTPSELRHLVSIARQHLGALKGLGEQTRYWDRLVIPILLRKLDVFSCREYHADRDTSKLPSLEEFLNYMEKRAMSFEESQISTGKSPSNKHFSMNKSVNLVNARDNKVNTCKYCNAPGHKIFSCKEFQVLSAQDRVNFVTKEKLCKICLNIHTKKCNFHFKCSLCKSKEHNSLLHLEDSVCNFAKSAHKVVSKDMVLLPTIMVKFRATNGSFVTARGLVDSGSQVSFIKDNLIQHLNVSTFNYNVNVTALGQKQKTVAKAVNLSMHSMHNNYSCNALFSVVDNITSYLPQTKFDVSDIEIPENVVLADSEFNKPGEISFLISADIFFNIILPDKINLARHKLFLLATKYGYIVSGNIEKGNVCLSSQNISSESVILHATVNEDKVDSLIQKFWEEQHTPEIKHENTNDRLDICETSFQNSVQLKNKRFQVSLPLKVPIEEIKLGDSFNVALQRLNVLCKKFTKNHDLKVRYTDFINHDSQVALCWLLNPPTKDNYVRNRVVSVNEQTKDCMWSHVSGSCNPADCLSRGLLPSEIHEMDLWWHGPPDLQNDNFSAKPF</sequence>
<organism evidence="1 2">
    <name type="scientific">Operophtera brumata</name>
    <name type="common">Winter moth</name>
    <name type="synonym">Phalaena brumata</name>
    <dbReference type="NCBI Taxonomy" id="104452"/>
    <lineage>
        <taxon>Eukaryota</taxon>
        <taxon>Metazoa</taxon>
        <taxon>Ecdysozoa</taxon>
        <taxon>Arthropoda</taxon>
        <taxon>Hexapoda</taxon>
        <taxon>Insecta</taxon>
        <taxon>Pterygota</taxon>
        <taxon>Neoptera</taxon>
        <taxon>Endopterygota</taxon>
        <taxon>Lepidoptera</taxon>
        <taxon>Glossata</taxon>
        <taxon>Ditrysia</taxon>
        <taxon>Geometroidea</taxon>
        <taxon>Geometridae</taxon>
        <taxon>Larentiinae</taxon>
        <taxon>Operophtera</taxon>
    </lineage>
</organism>
<evidence type="ECO:0000313" key="2">
    <source>
        <dbReference type="Proteomes" id="UP000037510"/>
    </source>
</evidence>
<dbReference type="GO" id="GO:0006508">
    <property type="term" value="P:proteolysis"/>
    <property type="evidence" value="ECO:0007669"/>
    <property type="project" value="InterPro"/>
</dbReference>